<evidence type="ECO:0000256" key="1">
    <source>
        <dbReference type="SAM" id="MobiDB-lite"/>
    </source>
</evidence>
<dbReference type="VEuPathDB" id="AmoebaDB:FDP41_002995"/>
<dbReference type="RefSeq" id="XP_044562386.1">
    <property type="nucleotide sequence ID" value="XM_044706249.1"/>
</dbReference>
<comment type="caution">
    <text evidence="2">The sequence shown here is derived from an EMBL/GenBank/DDBJ whole genome shotgun (WGS) entry which is preliminary data.</text>
</comment>
<feature type="region of interest" description="Disordered" evidence="1">
    <location>
        <begin position="1"/>
        <end position="20"/>
    </location>
</feature>
<reference evidence="2 3" key="1">
    <citation type="journal article" date="2019" name="Sci. Rep.">
        <title>Nanopore sequencing improves the draft genome of the human pathogenic amoeba Naegleria fowleri.</title>
        <authorList>
            <person name="Liechti N."/>
            <person name="Schurch N."/>
            <person name="Bruggmann R."/>
            <person name="Wittwer M."/>
        </authorList>
    </citation>
    <scope>NUCLEOTIDE SEQUENCE [LARGE SCALE GENOMIC DNA]</scope>
    <source>
        <strain evidence="2 3">ATCC 30894</strain>
    </source>
</reference>
<evidence type="ECO:0000313" key="3">
    <source>
        <dbReference type="Proteomes" id="UP000444721"/>
    </source>
</evidence>
<dbReference type="AlphaFoldDB" id="A0A6A5BIF7"/>
<dbReference type="EMBL" id="VFQX01000033">
    <property type="protein sequence ID" value="KAF0977673.1"/>
    <property type="molecule type" value="Genomic_DNA"/>
</dbReference>
<evidence type="ECO:0000313" key="2">
    <source>
        <dbReference type="EMBL" id="KAF0977673.1"/>
    </source>
</evidence>
<protein>
    <submittedName>
        <fullName evidence="2">Uncharacterized protein</fullName>
    </submittedName>
</protein>
<gene>
    <name evidence="2" type="ORF">FDP41_002995</name>
</gene>
<dbReference type="GeneID" id="68110213"/>
<keyword evidence="3" id="KW-1185">Reference proteome</keyword>
<proteinExistence type="predicted"/>
<organism evidence="2 3">
    <name type="scientific">Naegleria fowleri</name>
    <name type="common">Brain eating amoeba</name>
    <dbReference type="NCBI Taxonomy" id="5763"/>
    <lineage>
        <taxon>Eukaryota</taxon>
        <taxon>Discoba</taxon>
        <taxon>Heterolobosea</taxon>
        <taxon>Tetramitia</taxon>
        <taxon>Eutetramitia</taxon>
        <taxon>Vahlkampfiidae</taxon>
        <taxon>Naegleria</taxon>
    </lineage>
</organism>
<name>A0A6A5BIF7_NAEFO</name>
<sequence length="85" mass="9246">MSQSSTQPLSSEGVKISNTTVKLTDVKEDDVVVCSSSSSSEKDPAFNWSTLDPNSSLLLLSMRSALSLKEEEEILRKNNTTRPGI</sequence>
<accession>A0A6A5BIF7</accession>
<dbReference type="Proteomes" id="UP000444721">
    <property type="component" value="Unassembled WGS sequence"/>
</dbReference>